<feature type="transmembrane region" description="Helical" evidence="6">
    <location>
        <begin position="128"/>
        <end position="146"/>
    </location>
</feature>
<feature type="transmembrane region" description="Helical" evidence="6">
    <location>
        <begin position="241"/>
        <end position="266"/>
    </location>
</feature>
<accession>A0A938X4R4</accession>
<sequence length="513" mass="58651">MKASRVGNSLKNMGSGIFVYLMNMLFQFINRFLFVKFLSVEYLGINGLFSNVLSMLNIAELGIAGAMVYALYKPLSEENTEEIKSIMYLYKHLYRFVGMFVLVAGMMITPFLGYFINGEDVRHIQYLNVYFLLYVVDAGVSYFLSYKRSIIICNQQSYIINGTNFLKIVSTNILQIVFLVLTRNYFIYLLIRVLCTFGENVLISLIANQKYPYLREKATMLEPNVTSKIKKNILAMSMHKIGTVVVFGTDNIIISKFVSLAATGLYSNYVLITNAAASLLTQFFTAITASVGNYLVEKKENTDDIYRMYRNILFVNFCLYFIVSLGIFICMQNFMTVWLGKDFLLSRCVLLCIVLNFFSLGIRKTTLVFKDASGLFWKDRYKPLLEAGSNLLFSIPLAIHFGIAGTIIGTIITNILVSGIIEAHITYKYLFKRSVWLFFREEIKYYVILILSLAGCSFITSSIGEISFVNVLIRGFISIGFSVMVLIVLFFRTEEYRYAKSIVLGLIRKAYRR</sequence>
<dbReference type="EMBL" id="JACJLV010000090">
    <property type="protein sequence ID" value="MBM6827953.1"/>
    <property type="molecule type" value="Genomic_DNA"/>
</dbReference>
<name>A0A938X4R4_9CLOT</name>
<evidence type="ECO:0000256" key="3">
    <source>
        <dbReference type="ARBA" id="ARBA00022692"/>
    </source>
</evidence>
<reference evidence="7" key="2">
    <citation type="journal article" date="2021" name="Sci. Rep.">
        <title>The distribution of antibiotic resistance genes in chicken gut microbiota commensals.</title>
        <authorList>
            <person name="Juricova H."/>
            <person name="Matiasovicova J."/>
            <person name="Kubasova T."/>
            <person name="Cejkova D."/>
            <person name="Rychlik I."/>
        </authorList>
    </citation>
    <scope>NUCLEOTIDE SEQUENCE</scope>
    <source>
        <strain evidence="7">An420c</strain>
    </source>
</reference>
<feature type="transmembrane region" description="Helical" evidence="6">
    <location>
        <begin position="12"/>
        <end position="29"/>
    </location>
</feature>
<keyword evidence="2" id="KW-1003">Cell membrane</keyword>
<evidence type="ECO:0008006" key="9">
    <source>
        <dbReference type="Google" id="ProtNLM"/>
    </source>
</evidence>
<comment type="caution">
    <text evidence="7">The sequence shown here is derived from an EMBL/GenBank/DDBJ whole genome shotgun (WGS) entry which is preliminary data.</text>
</comment>
<keyword evidence="8" id="KW-1185">Reference proteome</keyword>
<gene>
    <name evidence="7" type="ORF">H6A13_12800</name>
</gene>
<feature type="transmembrane region" description="Helical" evidence="6">
    <location>
        <begin position="49"/>
        <end position="72"/>
    </location>
</feature>
<dbReference type="PANTHER" id="PTHR30250">
    <property type="entry name" value="PST FAMILY PREDICTED COLANIC ACID TRANSPORTER"/>
    <property type="match status" value="1"/>
</dbReference>
<comment type="subcellular location">
    <subcellularLocation>
        <location evidence="1">Cell membrane</location>
        <topology evidence="1">Multi-pass membrane protein</topology>
    </subcellularLocation>
</comment>
<evidence type="ECO:0000256" key="1">
    <source>
        <dbReference type="ARBA" id="ARBA00004651"/>
    </source>
</evidence>
<feature type="transmembrane region" description="Helical" evidence="6">
    <location>
        <begin position="469"/>
        <end position="491"/>
    </location>
</feature>
<organism evidence="7 8">
    <name type="scientific">Mordavella massiliensis</name>
    <dbReference type="NCBI Taxonomy" id="1871024"/>
    <lineage>
        <taxon>Bacteria</taxon>
        <taxon>Bacillati</taxon>
        <taxon>Bacillota</taxon>
        <taxon>Clostridia</taxon>
        <taxon>Eubacteriales</taxon>
        <taxon>Clostridiaceae</taxon>
        <taxon>Mordavella</taxon>
    </lineage>
</organism>
<feature type="transmembrane region" description="Helical" evidence="6">
    <location>
        <begin position="317"/>
        <end position="338"/>
    </location>
</feature>
<feature type="transmembrane region" description="Helical" evidence="6">
    <location>
        <begin position="443"/>
        <end position="463"/>
    </location>
</feature>
<evidence type="ECO:0000313" key="7">
    <source>
        <dbReference type="EMBL" id="MBM6827953.1"/>
    </source>
</evidence>
<protein>
    <recommendedName>
        <fullName evidence="9">Polysaccharide biosynthesis protein</fullName>
    </recommendedName>
</protein>
<dbReference type="InterPro" id="IPR050833">
    <property type="entry name" value="Poly_Biosynth_Transport"/>
</dbReference>
<feature type="transmembrane region" description="Helical" evidence="6">
    <location>
        <begin position="93"/>
        <end position="116"/>
    </location>
</feature>
<feature type="transmembrane region" description="Helical" evidence="6">
    <location>
        <begin position="185"/>
        <end position="207"/>
    </location>
</feature>
<evidence type="ECO:0000256" key="2">
    <source>
        <dbReference type="ARBA" id="ARBA00022475"/>
    </source>
</evidence>
<keyword evidence="4 6" id="KW-1133">Transmembrane helix</keyword>
<keyword evidence="5 6" id="KW-0472">Membrane</keyword>
<evidence type="ECO:0000313" key="8">
    <source>
        <dbReference type="Proteomes" id="UP000713880"/>
    </source>
</evidence>
<feature type="transmembrane region" description="Helical" evidence="6">
    <location>
        <begin position="272"/>
        <end position="296"/>
    </location>
</feature>
<reference evidence="7" key="1">
    <citation type="submission" date="2020-08" db="EMBL/GenBank/DDBJ databases">
        <authorList>
            <person name="Cejkova D."/>
            <person name="Kubasova T."/>
            <person name="Jahodarova E."/>
            <person name="Rychlik I."/>
        </authorList>
    </citation>
    <scope>NUCLEOTIDE SEQUENCE</scope>
    <source>
        <strain evidence="7">An420c</strain>
    </source>
</reference>
<dbReference type="Proteomes" id="UP000713880">
    <property type="component" value="Unassembled WGS sequence"/>
</dbReference>
<feature type="transmembrane region" description="Helical" evidence="6">
    <location>
        <begin position="158"/>
        <end position="179"/>
    </location>
</feature>
<dbReference type="AlphaFoldDB" id="A0A938X4R4"/>
<dbReference type="PANTHER" id="PTHR30250:SF26">
    <property type="entry name" value="PSMA PROTEIN"/>
    <property type="match status" value="1"/>
</dbReference>
<evidence type="ECO:0000256" key="6">
    <source>
        <dbReference type="SAM" id="Phobius"/>
    </source>
</evidence>
<keyword evidence="3 6" id="KW-0812">Transmembrane</keyword>
<feature type="transmembrane region" description="Helical" evidence="6">
    <location>
        <begin position="407"/>
        <end position="431"/>
    </location>
</feature>
<proteinExistence type="predicted"/>
<evidence type="ECO:0000256" key="5">
    <source>
        <dbReference type="ARBA" id="ARBA00023136"/>
    </source>
</evidence>
<evidence type="ECO:0000256" key="4">
    <source>
        <dbReference type="ARBA" id="ARBA00022989"/>
    </source>
</evidence>
<dbReference type="GO" id="GO:0005886">
    <property type="term" value="C:plasma membrane"/>
    <property type="evidence" value="ECO:0007669"/>
    <property type="project" value="UniProtKB-SubCell"/>
</dbReference>